<accession>A0ABW2Q0U1</accession>
<evidence type="ECO:0000313" key="3">
    <source>
        <dbReference type="Proteomes" id="UP001596505"/>
    </source>
</evidence>
<keyword evidence="1" id="KW-0812">Transmembrane</keyword>
<feature type="transmembrane region" description="Helical" evidence="1">
    <location>
        <begin position="16"/>
        <end position="37"/>
    </location>
</feature>
<keyword evidence="1" id="KW-0472">Membrane</keyword>
<keyword evidence="3" id="KW-1185">Reference proteome</keyword>
<comment type="caution">
    <text evidence="2">The sequence shown here is derived from an EMBL/GenBank/DDBJ whole genome shotgun (WGS) entry which is preliminary data.</text>
</comment>
<evidence type="ECO:0008006" key="4">
    <source>
        <dbReference type="Google" id="ProtNLM"/>
    </source>
</evidence>
<sequence>MDKEAIIGKNIDMTTILIFLSFYPWLFVFFIFVALRMDQWAKTSLFLLVLWLMTMPFAAIFIDDSKKEKNTKSKSKPNKS</sequence>
<name>A0ABW2Q0U1_9BACL</name>
<gene>
    <name evidence="2" type="ORF">ACFQRG_20340</name>
</gene>
<dbReference type="RefSeq" id="WP_380969627.1">
    <property type="nucleotide sequence ID" value="NZ_JBHTCO010000044.1"/>
</dbReference>
<reference evidence="3" key="1">
    <citation type="journal article" date="2019" name="Int. J. Syst. Evol. Microbiol.">
        <title>The Global Catalogue of Microorganisms (GCM) 10K type strain sequencing project: providing services to taxonomists for standard genome sequencing and annotation.</title>
        <authorList>
            <consortium name="The Broad Institute Genomics Platform"/>
            <consortium name="The Broad Institute Genome Sequencing Center for Infectious Disease"/>
            <person name="Wu L."/>
            <person name="Ma J."/>
        </authorList>
    </citation>
    <scope>NUCLEOTIDE SEQUENCE [LARGE SCALE GENOMIC DNA]</scope>
    <source>
        <strain evidence="3">CGMCC 1.16305</strain>
    </source>
</reference>
<feature type="transmembrane region" description="Helical" evidence="1">
    <location>
        <begin position="43"/>
        <end position="62"/>
    </location>
</feature>
<dbReference type="Proteomes" id="UP001596505">
    <property type="component" value="Unassembled WGS sequence"/>
</dbReference>
<protein>
    <recommendedName>
        <fullName evidence="4">Phospholipase D-like protein</fullName>
    </recommendedName>
</protein>
<dbReference type="EMBL" id="JBHTCO010000044">
    <property type="protein sequence ID" value="MFC7395262.1"/>
    <property type="molecule type" value="Genomic_DNA"/>
</dbReference>
<organism evidence="2 3">
    <name type="scientific">Scopulibacillus cellulosilyticus</name>
    <dbReference type="NCBI Taxonomy" id="2665665"/>
    <lineage>
        <taxon>Bacteria</taxon>
        <taxon>Bacillati</taxon>
        <taxon>Bacillota</taxon>
        <taxon>Bacilli</taxon>
        <taxon>Bacillales</taxon>
        <taxon>Sporolactobacillaceae</taxon>
        <taxon>Scopulibacillus</taxon>
    </lineage>
</organism>
<proteinExistence type="predicted"/>
<evidence type="ECO:0000256" key="1">
    <source>
        <dbReference type="SAM" id="Phobius"/>
    </source>
</evidence>
<keyword evidence="1" id="KW-1133">Transmembrane helix</keyword>
<evidence type="ECO:0000313" key="2">
    <source>
        <dbReference type="EMBL" id="MFC7395262.1"/>
    </source>
</evidence>